<gene>
    <name evidence="3" type="ORF">AABB92_05255</name>
    <name evidence="4" type="ORF">HU668_02240</name>
    <name evidence="5" type="ORF">PANT111_90115</name>
</gene>
<dbReference type="NCBIfam" id="TIGR02293">
    <property type="entry name" value="TAS_TIGR02293"/>
    <property type="match status" value="1"/>
</dbReference>
<dbReference type="GeneID" id="57343940"/>
<dbReference type="EMBL" id="CABWMH010000056">
    <property type="protein sequence ID" value="VXC66956.1"/>
    <property type="molecule type" value="Genomic_DNA"/>
</dbReference>
<accession>A0A654AGK6</accession>
<dbReference type="AlphaFoldDB" id="A0A654AGK6"/>
<dbReference type="Pfam" id="PF20432">
    <property type="entry name" value="Xre-like-HTH"/>
    <property type="match status" value="1"/>
</dbReference>
<reference evidence="4 7" key="2">
    <citation type="submission" date="2020-05" db="EMBL/GenBank/DDBJ databases">
        <title>Whole Genome Sequences of Enterobacteriales Associated with the International Space Station.</title>
        <authorList>
            <person name="Bharadwaj A."/>
            <person name="Daudu R."/>
            <person name="Singh N."/>
            <person name="Wood J."/>
            <person name="Debieu M."/>
            <person name="Mason C."/>
            <person name="Wang C."/>
            <person name="Venkateswaran K."/>
        </authorList>
    </citation>
    <scope>NUCLEOTIDE SEQUENCE [LARGE SCALE GENOMIC DNA]</scope>
    <source>
        <strain evidence="4 7">IF5SW-B1</strain>
    </source>
</reference>
<evidence type="ECO:0000313" key="6">
    <source>
        <dbReference type="Proteomes" id="UP000433737"/>
    </source>
</evidence>
<dbReference type="InterPro" id="IPR024467">
    <property type="entry name" value="Xre/MbcA/ParS-like_toxin-bd"/>
</dbReference>
<keyword evidence="8" id="KW-1185">Reference proteome</keyword>
<dbReference type="Proteomes" id="UP000433737">
    <property type="component" value="Unassembled WGS sequence"/>
</dbReference>
<dbReference type="EMBL" id="JABWPM010000001">
    <property type="protein sequence ID" value="NUY95275.1"/>
    <property type="molecule type" value="Genomic_DNA"/>
</dbReference>
<evidence type="ECO:0000313" key="5">
    <source>
        <dbReference type="EMBL" id="VXC66956.1"/>
    </source>
</evidence>
<reference evidence="5 6" key="1">
    <citation type="submission" date="2019-10" db="EMBL/GenBank/DDBJ databases">
        <authorList>
            <person name="Karimi E."/>
        </authorList>
    </citation>
    <scope>NUCLEOTIDE SEQUENCE [LARGE SCALE GENOMIC DNA]</scope>
    <source>
        <strain evidence="5">Pantoea sp. 111</strain>
    </source>
</reference>
<reference evidence="3 8" key="3">
    <citation type="submission" date="2024-04" db="EMBL/GenBank/DDBJ databases">
        <authorList>
            <person name="Suleimanova A.D."/>
            <person name="Pudova D.S."/>
            <person name="Shagimardanova E.I."/>
            <person name="Sharipova M.R."/>
        </authorList>
    </citation>
    <scope>NUCLEOTIDE SEQUENCE [LARGE SCALE GENOMIC DNA]</scope>
    <source>
        <strain evidence="3 8">3.1</strain>
    </source>
</reference>
<comment type="caution">
    <text evidence="4">The sequence shown here is derived from an EMBL/GenBank/DDBJ whole genome shotgun (WGS) entry which is preliminary data.</text>
</comment>
<dbReference type="InterPro" id="IPR011979">
    <property type="entry name" value="Antitox_Xre"/>
</dbReference>
<dbReference type="Pfam" id="PF09722">
    <property type="entry name" value="Xre_MbcA_ParS_C"/>
    <property type="match status" value="1"/>
</dbReference>
<dbReference type="GO" id="GO:0003677">
    <property type="term" value="F:DNA binding"/>
    <property type="evidence" value="ECO:0007669"/>
    <property type="project" value="InterPro"/>
</dbReference>
<protein>
    <submittedName>
        <fullName evidence="3">Antitoxin Xre/MbcA/ParS toxin-binding domain-containing protein</fullName>
    </submittedName>
    <submittedName>
        <fullName evidence="4">DUF2384 domain-containing protein</fullName>
    </submittedName>
</protein>
<dbReference type="InterPro" id="IPR046847">
    <property type="entry name" value="Xre-like_HTH"/>
</dbReference>
<dbReference type="EMBL" id="JBCGBG010000001">
    <property type="protein sequence ID" value="MEL7695068.1"/>
    <property type="molecule type" value="Genomic_DNA"/>
</dbReference>
<dbReference type="Proteomes" id="UP001468095">
    <property type="component" value="Unassembled WGS sequence"/>
</dbReference>
<evidence type="ECO:0000313" key="8">
    <source>
        <dbReference type="Proteomes" id="UP001468095"/>
    </source>
</evidence>
<proteinExistence type="predicted"/>
<dbReference type="RefSeq" id="WP_031376718.1">
    <property type="nucleotide sequence ID" value="NZ_CAUQFK010000058.1"/>
</dbReference>
<evidence type="ECO:0000313" key="4">
    <source>
        <dbReference type="EMBL" id="NUY95275.1"/>
    </source>
</evidence>
<feature type="domain" description="Antitoxin Xre-like helix-turn-helix" evidence="2">
    <location>
        <begin position="29"/>
        <end position="92"/>
    </location>
</feature>
<sequence>MSIAIYTPASSRRNSSLLHALNLPETLPDAHQRIAVGFSSGVLKRTASLSAFDEIWLCRLAGIDRSTYNRKVKDPQQTFSPDQSGRIYMLIRVLSAASTLLRDDPARLVQWLETPAKALGGRKPAEMTTTVAGAEAVLNLIGQLEHGVIT</sequence>
<organism evidence="4 7">
    <name type="scientific">Pantoea brenneri</name>
    <dbReference type="NCBI Taxonomy" id="472694"/>
    <lineage>
        <taxon>Bacteria</taxon>
        <taxon>Pseudomonadati</taxon>
        <taxon>Pseudomonadota</taxon>
        <taxon>Gammaproteobacteria</taxon>
        <taxon>Enterobacterales</taxon>
        <taxon>Erwiniaceae</taxon>
        <taxon>Pantoea</taxon>
    </lineage>
</organism>
<name>A0A654AGK6_9GAMM</name>
<evidence type="ECO:0000259" key="2">
    <source>
        <dbReference type="Pfam" id="PF20432"/>
    </source>
</evidence>
<evidence type="ECO:0000313" key="7">
    <source>
        <dbReference type="Proteomes" id="UP000566985"/>
    </source>
</evidence>
<feature type="domain" description="Antitoxin Xre/MbcA/ParS-like toxin-binding" evidence="1">
    <location>
        <begin position="103"/>
        <end position="147"/>
    </location>
</feature>
<evidence type="ECO:0000313" key="3">
    <source>
        <dbReference type="EMBL" id="MEL7695068.1"/>
    </source>
</evidence>
<dbReference type="Proteomes" id="UP000566985">
    <property type="component" value="Unassembled WGS sequence"/>
</dbReference>
<evidence type="ECO:0000259" key="1">
    <source>
        <dbReference type="Pfam" id="PF09722"/>
    </source>
</evidence>